<gene>
    <name evidence="3" type="ORF">MCOR_9626</name>
</gene>
<dbReference type="PROSITE" id="PS50060">
    <property type="entry name" value="MAM_2"/>
    <property type="match status" value="2"/>
</dbReference>
<dbReference type="CDD" id="cd06263">
    <property type="entry name" value="MAM"/>
    <property type="match status" value="2"/>
</dbReference>
<dbReference type="OrthoDB" id="412155at2759"/>
<evidence type="ECO:0000259" key="2">
    <source>
        <dbReference type="PROSITE" id="PS50060"/>
    </source>
</evidence>
<accession>A0A6J8AS20</accession>
<dbReference type="PANTHER" id="PTHR23282">
    <property type="entry name" value="APICAL ENDOSOMAL GLYCOPROTEIN PRECURSOR"/>
    <property type="match status" value="1"/>
</dbReference>
<keyword evidence="1" id="KW-1133">Transmembrane helix</keyword>
<evidence type="ECO:0000256" key="1">
    <source>
        <dbReference type="SAM" id="Phobius"/>
    </source>
</evidence>
<proteinExistence type="predicted"/>
<dbReference type="InterPro" id="IPR013320">
    <property type="entry name" value="ConA-like_dom_sf"/>
</dbReference>
<dbReference type="PANTHER" id="PTHR23282:SF148">
    <property type="entry name" value="MAM DOMAIN-CONTAINING PROTEIN"/>
    <property type="match status" value="1"/>
</dbReference>
<evidence type="ECO:0000313" key="3">
    <source>
        <dbReference type="EMBL" id="CAC5371007.1"/>
    </source>
</evidence>
<feature type="domain" description="MAM" evidence="2">
    <location>
        <begin position="117"/>
        <end position="272"/>
    </location>
</feature>
<dbReference type="Gene3D" id="2.60.120.200">
    <property type="match status" value="2"/>
</dbReference>
<dbReference type="EMBL" id="CACVKT020001743">
    <property type="protein sequence ID" value="CAC5371007.1"/>
    <property type="molecule type" value="Genomic_DNA"/>
</dbReference>
<feature type="domain" description="MAM" evidence="2">
    <location>
        <begin position="1"/>
        <end position="113"/>
    </location>
</feature>
<reference evidence="3 4" key="1">
    <citation type="submission" date="2020-06" db="EMBL/GenBank/DDBJ databases">
        <authorList>
            <person name="Li R."/>
            <person name="Bekaert M."/>
        </authorList>
    </citation>
    <scope>NUCLEOTIDE SEQUENCE [LARGE SCALE GENOMIC DNA]</scope>
    <source>
        <strain evidence="4">wild</strain>
    </source>
</reference>
<keyword evidence="1" id="KW-0472">Membrane</keyword>
<evidence type="ECO:0000313" key="4">
    <source>
        <dbReference type="Proteomes" id="UP000507470"/>
    </source>
</evidence>
<dbReference type="InterPro" id="IPR000998">
    <property type="entry name" value="MAM_dom"/>
</dbReference>
<organism evidence="3 4">
    <name type="scientific">Mytilus coruscus</name>
    <name type="common">Sea mussel</name>
    <dbReference type="NCBI Taxonomy" id="42192"/>
    <lineage>
        <taxon>Eukaryota</taxon>
        <taxon>Metazoa</taxon>
        <taxon>Spiralia</taxon>
        <taxon>Lophotrochozoa</taxon>
        <taxon>Mollusca</taxon>
        <taxon>Bivalvia</taxon>
        <taxon>Autobranchia</taxon>
        <taxon>Pteriomorphia</taxon>
        <taxon>Mytilida</taxon>
        <taxon>Mytiloidea</taxon>
        <taxon>Mytilidae</taxon>
        <taxon>Mytilinae</taxon>
        <taxon>Mytilus</taxon>
    </lineage>
</organism>
<dbReference type="InterPro" id="IPR051560">
    <property type="entry name" value="MAM_domain-containing"/>
</dbReference>
<dbReference type="Pfam" id="PF00629">
    <property type="entry name" value="MAM"/>
    <property type="match status" value="2"/>
</dbReference>
<dbReference type="GO" id="GO:0016020">
    <property type="term" value="C:membrane"/>
    <property type="evidence" value="ECO:0007669"/>
    <property type="project" value="InterPro"/>
</dbReference>
<keyword evidence="4" id="KW-1185">Reference proteome</keyword>
<dbReference type="AlphaFoldDB" id="A0A6J8AS20"/>
<dbReference type="SUPFAM" id="SSF49899">
    <property type="entry name" value="Concanavalin A-like lectins/glucanases"/>
    <property type="match status" value="2"/>
</dbReference>
<protein>
    <recommendedName>
        <fullName evidence="2">MAM domain-containing protein</fullName>
    </recommendedName>
</protein>
<sequence>MYIESSGKDRNDIAQLISKPIVCKHVQCLTFWYHMYGNRIGSLYVYKKNRTQMDIVWERHGNQQNQWREAYMNLYCDEEFQIVIEGKIKDSFQRRLGDIALDDIYLFEGSCENGVKIICTFEDQQACGLNNAFDEPEYLSWTIEQDMATANGPAVDHTIGSENGFFFHLKSLEDSGKGRLESSLITFIGPKCLIIWYYIIGNNANNLTLYQMSIDGKREIMSVHGDTEENWKKSTISVYIALNDKIIIEGSIKQIGSISLDDISLSEGACIEDKEYNDSCLRINQQYEIEGCATLYLQRESLNITLHPSFTNSNNEKECTNQNEVGGELYNFCRDNYLYSNCKFNLETFYSDYSECFTFNKKILITYLCTDRKTTTVSSDSTSGDSSAVMEPTKVSSFTASREGSSAGLVVGLIIGALLLLCVVILIVVLIRRHTFKSNPREQIRNNLGGNDYIGSQDTALPLTANHSSHMQNNGMYDGSSNNSVHGYDSTNVNVQHEYTNVGAVNGFVNKEKVQVPTYAHRQVKTFADNHMSNDDEYAIVDPTAETSINETIGNRTGTADSYMVFDPTETGFNRQIFSNSPVGYEFAKPVKDTENKICDEDQYDISNEGIYDHSGSNRHKESDDNIYNHAVDTIYDSGSHKRNNERREDTYDHFFGQKTVDEYDVSTTT</sequence>
<keyword evidence="1" id="KW-0812">Transmembrane</keyword>
<name>A0A6J8AS20_MYTCO</name>
<feature type="transmembrane region" description="Helical" evidence="1">
    <location>
        <begin position="407"/>
        <end position="431"/>
    </location>
</feature>
<dbReference type="SMART" id="SM00137">
    <property type="entry name" value="MAM"/>
    <property type="match status" value="2"/>
</dbReference>
<dbReference type="Proteomes" id="UP000507470">
    <property type="component" value="Unassembled WGS sequence"/>
</dbReference>